<evidence type="ECO:0000256" key="4">
    <source>
        <dbReference type="ARBA" id="ARBA00022837"/>
    </source>
</evidence>
<comment type="similarity">
    <text evidence="1">Belongs to the sulfatase family.</text>
</comment>
<keyword evidence="3" id="KW-0378">Hydrolase</keyword>
<dbReference type="PANTHER" id="PTHR42693">
    <property type="entry name" value="ARYLSULFATASE FAMILY MEMBER"/>
    <property type="match status" value="1"/>
</dbReference>
<evidence type="ECO:0000313" key="7">
    <source>
        <dbReference type="Proteomes" id="UP001575105"/>
    </source>
</evidence>
<evidence type="ECO:0000256" key="2">
    <source>
        <dbReference type="ARBA" id="ARBA00022723"/>
    </source>
</evidence>
<dbReference type="EMBL" id="JBGUBD010000018">
    <property type="protein sequence ID" value="MFA9480276.1"/>
    <property type="molecule type" value="Genomic_DNA"/>
</dbReference>
<gene>
    <name evidence="6" type="ORF">ACERK3_18540</name>
</gene>
<dbReference type="InterPro" id="IPR017850">
    <property type="entry name" value="Alkaline_phosphatase_core_sf"/>
</dbReference>
<evidence type="ECO:0000259" key="5">
    <source>
        <dbReference type="Pfam" id="PF00884"/>
    </source>
</evidence>
<evidence type="ECO:0000256" key="3">
    <source>
        <dbReference type="ARBA" id="ARBA00022801"/>
    </source>
</evidence>
<name>A0ABV4U9P7_9BACT</name>
<protein>
    <submittedName>
        <fullName evidence="6">Sulfatase-like hydrolase/transferase</fullName>
    </submittedName>
</protein>
<feature type="domain" description="Sulfatase N-terminal" evidence="5">
    <location>
        <begin position="4"/>
        <end position="342"/>
    </location>
</feature>
<dbReference type="InterPro" id="IPR000917">
    <property type="entry name" value="Sulfatase_N"/>
</dbReference>
<reference evidence="6 7" key="1">
    <citation type="submission" date="2024-08" db="EMBL/GenBank/DDBJ databases">
        <title>Whole-genome sequencing of halo(alkali)philic microorganisms from hypersaline lakes.</title>
        <authorList>
            <person name="Sorokin D.Y."/>
            <person name="Merkel A.Y."/>
            <person name="Messina E."/>
            <person name="Yakimov M."/>
        </authorList>
    </citation>
    <scope>NUCLEOTIDE SEQUENCE [LARGE SCALE GENOMIC DNA]</scope>
    <source>
        <strain evidence="6 7">AB-hyl4</strain>
    </source>
</reference>
<dbReference type="InterPro" id="IPR024607">
    <property type="entry name" value="Sulfatase_CS"/>
</dbReference>
<keyword evidence="2" id="KW-0479">Metal-binding</keyword>
<organism evidence="6 7">
    <name type="scientific">Natronomicrosphaera hydrolytica</name>
    <dbReference type="NCBI Taxonomy" id="3242702"/>
    <lineage>
        <taxon>Bacteria</taxon>
        <taxon>Pseudomonadati</taxon>
        <taxon>Planctomycetota</taxon>
        <taxon>Phycisphaerae</taxon>
        <taxon>Phycisphaerales</taxon>
        <taxon>Phycisphaeraceae</taxon>
        <taxon>Natronomicrosphaera</taxon>
    </lineage>
</organism>
<dbReference type="SUPFAM" id="SSF53649">
    <property type="entry name" value="Alkaline phosphatase-like"/>
    <property type="match status" value="1"/>
</dbReference>
<dbReference type="RefSeq" id="WP_425347197.1">
    <property type="nucleotide sequence ID" value="NZ_JBGUBD010000018.1"/>
</dbReference>
<dbReference type="Proteomes" id="UP001575105">
    <property type="component" value="Unassembled WGS sequence"/>
</dbReference>
<dbReference type="Pfam" id="PF00884">
    <property type="entry name" value="Sulfatase"/>
    <property type="match status" value="1"/>
</dbReference>
<dbReference type="PROSITE" id="PS00149">
    <property type="entry name" value="SULFATASE_2"/>
    <property type="match status" value="1"/>
</dbReference>
<keyword evidence="7" id="KW-1185">Reference proteome</keyword>
<dbReference type="Gene3D" id="3.40.720.10">
    <property type="entry name" value="Alkaline Phosphatase, subunit A"/>
    <property type="match status" value="1"/>
</dbReference>
<dbReference type="PANTHER" id="PTHR42693:SF33">
    <property type="entry name" value="ARYLSULFATASE"/>
    <property type="match status" value="1"/>
</dbReference>
<evidence type="ECO:0000313" key="6">
    <source>
        <dbReference type="EMBL" id="MFA9480276.1"/>
    </source>
</evidence>
<sequence>MAVNILLTVADDQRHAAMGCCDDATADAVRTPHLDALAARGIRFTRAYHAGSAVPAVCMPSRALLHTGCNPNAIPPDMMPEGYVPEHLHKQPDAILGQSLQSAGYHTHHIGKWHNHERSFRDSFTTGKAIFFGGMDDHFHLPLADWDSKRLTPRTEHGCHGTDVFATEAEAFLESYADGAFGTRPFFLHIAFTAPHDPRQTHAQWHERYPVDAIELPPNFQPRHRFDNGALRIRDEMLTSMPRDPRQTHHELANYYAMVEHMDHGIGRIHGALRELGLEQDTLVIHTSDHGLAVGQHGLMGKQNLYEHSIRVPLILAGPGVPTGQQRSTLCYQHDLHPTLIEAGRCETSSSGYFRSLWPSIVDPKANLRDLIETFYSKHQRAAVMTNHKFIEYSVRGNTFVERHDLDADPWEMNPHTLSGDLSAALAS</sequence>
<proteinExistence type="inferred from homology"/>
<keyword evidence="4" id="KW-0106">Calcium</keyword>
<accession>A0ABV4U9P7</accession>
<dbReference type="InterPro" id="IPR050738">
    <property type="entry name" value="Sulfatase"/>
</dbReference>
<comment type="caution">
    <text evidence="6">The sequence shown here is derived from an EMBL/GenBank/DDBJ whole genome shotgun (WGS) entry which is preliminary data.</text>
</comment>
<evidence type="ECO:0000256" key="1">
    <source>
        <dbReference type="ARBA" id="ARBA00008779"/>
    </source>
</evidence>